<proteinExistence type="predicted"/>
<sequence>MIALDISTAVEILSAVYCSGDPIWWRGKETDPAELEHQVENAYNLLDKPEPMAHSVRIIYYGGTANGYGIRKIKGTLAGMVRDRLMIK</sequence>
<accession>A0A0F9XD97</accession>
<dbReference type="AlphaFoldDB" id="A0A0F9XD97"/>
<name>A0A0F9XD97_9ZZZZ</name>
<evidence type="ECO:0000313" key="1">
    <source>
        <dbReference type="EMBL" id="KKN89758.1"/>
    </source>
</evidence>
<dbReference type="EMBL" id="LAZR01000116">
    <property type="protein sequence ID" value="KKN89758.1"/>
    <property type="molecule type" value="Genomic_DNA"/>
</dbReference>
<reference evidence="1" key="1">
    <citation type="journal article" date="2015" name="Nature">
        <title>Complex archaea that bridge the gap between prokaryotes and eukaryotes.</title>
        <authorList>
            <person name="Spang A."/>
            <person name="Saw J.H."/>
            <person name="Jorgensen S.L."/>
            <person name="Zaremba-Niedzwiedzka K."/>
            <person name="Martijn J."/>
            <person name="Lind A.E."/>
            <person name="van Eijk R."/>
            <person name="Schleper C."/>
            <person name="Guy L."/>
            <person name="Ettema T.J."/>
        </authorList>
    </citation>
    <scope>NUCLEOTIDE SEQUENCE</scope>
</reference>
<comment type="caution">
    <text evidence="1">The sequence shown here is derived from an EMBL/GenBank/DDBJ whole genome shotgun (WGS) entry which is preliminary data.</text>
</comment>
<protein>
    <submittedName>
        <fullName evidence="1">Uncharacterized protein</fullName>
    </submittedName>
</protein>
<gene>
    <name evidence="1" type="ORF">LCGC14_0236040</name>
</gene>
<organism evidence="1">
    <name type="scientific">marine sediment metagenome</name>
    <dbReference type="NCBI Taxonomy" id="412755"/>
    <lineage>
        <taxon>unclassified sequences</taxon>
        <taxon>metagenomes</taxon>
        <taxon>ecological metagenomes</taxon>
    </lineage>
</organism>